<keyword evidence="8" id="KW-1185">Reference proteome</keyword>
<feature type="domain" description="Transthyretin/hydroxyisourate hydrolase" evidence="6">
    <location>
        <begin position="95"/>
        <end position="212"/>
    </location>
</feature>
<organism evidence="7 8">
    <name type="scientific">Pelusios castaneus</name>
    <name type="common">West African mud turtle</name>
    <dbReference type="NCBI Taxonomy" id="367368"/>
    <lineage>
        <taxon>Eukaryota</taxon>
        <taxon>Metazoa</taxon>
        <taxon>Chordata</taxon>
        <taxon>Craniata</taxon>
        <taxon>Vertebrata</taxon>
        <taxon>Euteleostomi</taxon>
        <taxon>Archelosauria</taxon>
        <taxon>Testudinata</taxon>
        <taxon>Testudines</taxon>
        <taxon>Pleurodira</taxon>
        <taxon>Pelomedusidae</taxon>
        <taxon>Pelusios</taxon>
    </lineage>
</organism>
<proteinExistence type="predicted"/>
<keyword evidence="3" id="KW-0659">Purine metabolism</keyword>
<dbReference type="SMART" id="SM00095">
    <property type="entry name" value="TR_THY"/>
    <property type="match status" value="1"/>
</dbReference>
<evidence type="ECO:0000256" key="3">
    <source>
        <dbReference type="ARBA" id="ARBA00022631"/>
    </source>
</evidence>
<name>A0A8C8VJM3_9SAUR</name>
<feature type="signal peptide" evidence="5">
    <location>
        <begin position="1"/>
        <end position="21"/>
    </location>
</feature>
<evidence type="ECO:0000256" key="5">
    <source>
        <dbReference type="SAM" id="SignalP"/>
    </source>
</evidence>
<dbReference type="GO" id="GO:0006144">
    <property type="term" value="P:purine nucleobase metabolic process"/>
    <property type="evidence" value="ECO:0007669"/>
    <property type="project" value="UniProtKB-KW"/>
</dbReference>
<keyword evidence="4" id="KW-0378">Hydrolase</keyword>
<evidence type="ECO:0000259" key="6">
    <source>
        <dbReference type="SMART" id="SM00095"/>
    </source>
</evidence>
<evidence type="ECO:0000313" key="7">
    <source>
        <dbReference type="Ensembl" id="ENSPCEP00000012954.1"/>
    </source>
</evidence>
<dbReference type="GO" id="GO:0033971">
    <property type="term" value="F:hydroxyisourate hydrolase activity"/>
    <property type="evidence" value="ECO:0007669"/>
    <property type="project" value="UniProtKB-EC"/>
</dbReference>
<evidence type="ECO:0000256" key="1">
    <source>
        <dbReference type="ARBA" id="ARBA00001043"/>
    </source>
</evidence>
<dbReference type="CDD" id="cd05822">
    <property type="entry name" value="TLP_HIUase"/>
    <property type="match status" value="1"/>
</dbReference>
<reference evidence="7" key="1">
    <citation type="submission" date="2025-08" db="UniProtKB">
        <authorList>
            <consortium name="Ensembl"/>
        </authorList>
    </citation>
    <scope>IDENTIFICATION</scope>
</reference>
<dbReference type="InterPro" id="IPR023416">
    <property type="entry name" value="Transthyretin/HIU_hydrolase_d"/>
</dbReference>
<sequence>MHCFTLSLLLFAQAFPPSAQAEGLSVPEPSHGLRRQKRDWVIPPINCPENQRGPYPKELVWTAAQYQLRMQATDLKGQGLRTTATAVIKVQGKDESEAPSSSLSTQVLNTLTGRPATALAVHLSRLEGPSLQWKELTQSSTNAAGRCPSLLAPEQVRAGTYRLRFDTGAYWRQQGYASGYPYVEVVFTVTEETQKLHFPLLISPFSYTTYQGS</sequence>
<accession>A0A8C8VJM3</accession>
<evidence type="ECO:0000313" key="8">
    <source>
        <dbReference type="Proteomes" id="UP000694393"/>
    </source>
</evidence>
<dbReference type="InterPro" id="IPR000895">
    <property type="entry name" value="Transthyretin/HIU_hydrolase"/>
</dbReference>
<dbReference type="SUPFAM" id="SSF49472">
    <property type="entry name" value="Transthyretin (synonym: prealbumin)"/>
    <property type="match status" value="1"/>
</dbReference>
<dbReference type="PANTHER" id="PTHR10395:SF11">
    <property type="entry name" value="5-HYDROXYISOURATE HYDROLASE"/>
    <property type="match status" value="1"/>
</dbReference>
<dbReference type="InterPro" id="IPR014306">
    <property type="entry name" value="Hydroxyisourate_hydrolase"/>
</dbReference>
<dbReference type="AlphaFoldDB" id="A0A8C8VJM3"/>
<keyword evidence="5" id="KW-0732">Signal</keyword>
<dbReference type="EC" id="3.5.2.17" evidence="2"/>
<dbReference type="Pfam" id="PF00576">
    <property type="entry name" value="Transthyretin"/>
    <property type="match status" value="1"/>
</dbReference>
<dbReference type="NCBIfam" id="TIGR02962">
    <property type="entry name" value="hdxy_isourate"/>
    <property type="match status" value="1"/>
</dbReference>
<evidence type="ECO:0000256" key="2">
    <source>
        <dbReference type="ARBA" id="ARBA00012609"/>
    </source>
</evidence>
<feature type="chain" id="PRO_5034435098" description="hydroxyisourate hydrolase" evidence="5">
    <location>
        <begin position="22"/>
        <end position="213"/>
    </location>
</feature>
<comment type="catalytic activity">
    <reaction evidence="1">
        <text>5-hydroxyisourate + H2O = 5-hydroxy-2-oxo-4-ureido-2,5-dihydro-1H-imidazole-5-carboxylate + H(+)</text>
        <dbReference type="Rhea" id="RHEA:23736"/>
        <dbReference type="ChEBI" id="CHEBI:15377"/>
        <dbReference type="ChEBI" id="CHEBI:15378"/>
        <dbReference type="ChEBI" id="CHEBI:18072"/>
        <dbReference type="ChEBI" id="CHEBI:58639"/>
        <dbReference type="EC" id="3.5.2.17"/>
    </reaction>
</comment>
<dbReference type="PANTHER" id="PTHR10395">
    <property type="entry name" value="URICASE AND TRANSTHYRETIN-RELATED"/>
    <property type="match status" value="1"/>
</dbReference>
<dbReference type="Proteomes" id="UP000694393">
    <property type="component" value="Unplaced"/>
</dbReference>
<protein>
    <recommendedName>
        <fullName evidence="2">hydroxyisourate hydrolase</fullName>
        <ecNumber evidence="2">3.5.2.17</ecNumber>
    </recommendedName>
</protein>
<dbReference type="InterPro" id="IPR036817">
    <property type="entry name" value="Transthyretin/HIU_hydrolase_sf"/>
</dbReference>
<dbReference type="Ensembl" id="ENSPCET00000013427.1">
    <property type="protein sequence ID" value="ENSPCEP00000012954.1"/>
    <property type="gene ID" value="ENSPCEG00000010287.1"/>
</dbReference>
<reference evidence="7" key="2">
    <citation type="submission" date="2025-09" db="UniProtKB">
        <authorList>
            <consortium name="Ensembl"/>
        </authorList>
    </citation>
    <scope>IDENTIFICATION</scope>
</reference>
<evidence type="ECO:0000256" key="4">
    <source>
        <dbReference type="ARBA" id="ARBA00022801"/>
    </source>
</evidence>
<dbReference type="Gene3D" id="2.60.40.180">
    <property type="entry name" value="Transthyretin/hydroxyisourate hydrolase domain"/>
    <property type="match status" value="1"/>
</dbReference>
<dbReference type="PRINTS" id="PR00189">
    <property type="entry name" value="TRNSTHYRETIN"/>
</dbReference>